<proteinExistence type="inferred from homology"/>
<dbReference type="PANTHER" id="PTHR36435:SF1">
    <property type="entry name" value="CAAX AMINO TERMINAL PROTEASE FAMILY PROTEIN"/>
    <property type="match status" value="1"/>
</dbReference>
<comment type="caution">
    <text evidence="3">The sequence shown here is derived from an EMBL/GenBank/DDBJ whole genome shotgun (WGS) entry which is preliminary data.</text>
</comment>
<organism evidence="3 4">
    <name type="scientific">Streptococcus cristatus</name>
    <dbReference type="NCBI Taxonomy" id="45634"/>
    <lineage>
        <taxon>Bacteria</taxon>
        <taxon>Bacillati</taxon>
        <taxon>Bacillota</taxon>
        <taxon>Bacilli</taxon>
        <taxon>Lactobacillales</taxon>
        <taxon>Streptococcaceae</taxon>
        <taxon>Streptococcus</taxon>
    </lineage>
</organism>
<dbReference type="InterPro" id="IPR052710">
    <property type="entry name" value="CAAX_protease"/>
</dbReference>
<dbReference type="AlphaFoldDB" id="A0A0F2CRU1"/>
<evidence type="ECO:0000313" key="3">
    <source>
        <dbReference type="EMBL" id="RSJ75497.1"/>
    </source>
</evidence>
<evidence type="ECO:0000313" key="4">
    <source>
        <dbReference type="Proteomes" id="UP000272213"/>
    </source>
</evidence>
<evidence type="ECO:0000256" key="1">
    <source>
        <dbReference type="ARBA" id="ARBA00009067"/>
    </source>
</evidence>
<dbReference type="Pfam" id="PF02517">
    <property type="entry name" value="Rce1-like"/>
    <property type="match status" value="1"/>
</dbReference>
<dbReference type="Proteomes" id="UP000272213">
    <property type="component" value="Unassembled WGS sequence"/>
</dbReference>
<name>A0A0F2CRU1_STRCR</name>
<gene>
    <name evidence="3" type="ORF">D8798_09680</name>
</gene>
<dbReference type="GO" id="GO:0004175">
    <property type="term" value="F:endopeptidase activity"/>
    <property type="evidence" value="ECO:0007669"/>
    <property type="project" value="UniProtKB-ARBA"/>
</dbReference>
<keyword evidence="3" id="KW-0645">Protease</keyword>
<feature type="domain" description="CAAX prenyl protease 2/Lysostaphin resistance protein A-like" evidence="2">
    <location>
        <begin position="148"/>
        <end position="234"/>
    </location>
</feature>
<accession>A0A0F2CRU1</accession>
<evidence type="ECO:0000259" key="2">
    <source>
        <dbReference type="Pfam" id="PF02517"/>
    </source>
</evidence>
<dbReference type="GO" id="GO:0080120">
    <property type="term" value="P:CAAX-box protein maturation"/>
    <property type="evidence" value="ECO:0007669"/>
    <property type="project" value="UniProtKB-ARBA"/>
</dbReference>
<dbReference type="PANTHER" id="PTHR36435">
    <property type="entry name" value="SLR1288 PROTEIN"/>
    <property type="match status" value="1"/>
</dbReference>
<comment type="similarity">
    <text evidence="1">Belongs to the UPF0177 family.</text>
</comment>
<keyword evidence="3" id="KW-0378">Hydrolase</keyword>
<dbReference type="RefSeq" id="WP_045499726.1">
    <property type="nucleotide sequence ID" value="NZ_JYGJ01000004.1"/>
</dbReference>
<protein>
    <submittedName>
        <fullName evidence="3">CAAX amino terminal protease self-immunity</fullName>
    </submittedName>
</protein>
<reference evidence="3 4" key="1">
    <citation type="submission" date="2018-11" db="EMBL/GenBank/DDBJ databases">
        <title>Species Designations Belie Phenotypic and Genotypic Heterogeneity in Oral Streptococci.</title>
        <authorList>
            <person name="Velsko I."/>
        </authorList>
    </citation>
    <scope>NUCLEOTIDE SEQUENCE [LARGE SCALE GENOMIC DNA]</scope>
    <source>
        <strain evidence="3 4">BCA6</strain>
    </source>
</reference>
<sequence>MNTLPEPLNPKKDLGRFSASCFTYSIVMLVVVILYTIFSYFFVLFQQGFDIGKTEEFVKSFMDKDGGSYIIASCVGVLIFTIFRGKQLFTRDLRKKNKKMTAKVFFFMICFLFFSQLFSTLTSQIMNAILSLFGLDLSEILSQDFSSHSITMFIYTTIMAPITEEIIFRGAGLRALEKHGKVFAIVMTALLFGLFHENLYQVYFAALIGLGFGYIAFEYSIFWVIFFHIFNNLVIAEGLDFLTNYIPKSIVNLINYGLMTAGTTVVLIVLILNRSKIKAYITENRSQPGTYKQALKSVWFWVFSILCVLAAFLPILLVYITTR</sequence>
<dbReference type="GO" id="GO:0006508">
    <property type="term" value="P:proteolysis"/>
    <property type="evidence" value="ECO:0007669"/>
    <property type="project" value="UniProtKB-KW"/>
</dbReference>
<dbReference type="EMBL" id="RJPM01000012">
    <property type="protein sequence ID" value="RSJ75497.1"/>
    <property type="molecule type" value="Genomic_DNA"/>
</dbReference>
<dbReference type="OrthoDB" id="8607342at2"/>
<dbReference type="InterPro" id="IPR003675">
    <property type="entry name" value="Rce1/LyrA-like_dom"/>
</dbReference>